<dbReference type="Proteomes" id="UP000250321">
    <property type="component" value="Unassembled WGS sequence"/>
</dbReference>
<dbReference type="Gene3D" id="3.50.50.60">
    <property type="entry name" value="FAD/NAD(P)-binding domain"/>
    <property type="match status" value="1"/>
</dbReference>
<dbReference type="OrthoDB" id="9974421at2759"/>
<evidence type="ECO:0000259" key="15">
    <source>
        <dbReference type="Pfam" id="PF05199"/>
    </source>
</evidence>
<dbReference type="STRING" id="2094558.A0A314YL69"/>
<dbReference type="Gene3D" id="3.30.410.10">
    <property type="entry name" value="Cholesterol Oxidase, domain 2"/>
    <property type="match status" value="1"/>
</dbReference>
<keyword evidence="6" id="KW-0443">Lipid metabolism</keyword>
<sequence>MRGLRVSEALGSGFSCNGNNVAYLTGSSTPLNGYGLDKEELFKIPFQARPGPSISTSYTSSMGFTIQSAILPRAYPHLLFEGILTYGWPGGYWFFHGILDKIKLAMGFKATQAVALLALGHDESDGKIMLEKGTNKISFIPPRDPLLPRKIKVFQKLTQKLGGVLFMSKYRSTAVHLLGGCNASSSGPSHGVCNPKGQVFDPLATVHPGLYVCDASLIPCSIGINPSFTIATAAEHISRHLVQDVLEYKIRREGTNYLGGVQDPDSFTEKTKTIDNGRRSVVTFKETMRGHVGGMPCTAFLKMKMNPHGEDQKDSDIEWNLGTNIHGNSHPLLRGKVGGHVEFRGFEKDNLHIIDGDVNCVK</sequence>
<evidence type="ECO:0000256" key="6">
    <source>
        <dbReference type="ARBA" id="ARBA00023098"/>
    </source>
</evidence>
<evidence type="ECO:0000256" key="8">
    <source>
        <dbReference type="ARBA" id="ARBA00023221"/>
    </source>
</evidence>
<dbReference type="GO" id="GO:0004769">
    <property type="term" value="F:steroid Delta-isomerase activity"/>
    <property type="evidence" value="ECO:0007669"/>
    <property type="project" value="UniProtKB-EC"/>
</dbReference>
<keyword evidence="9" id="KW-0413">Isomerase</keyword>
<evidence type="ECO:0000256" key="1">
    <source>
        <dbReference type="ARBA" id="ARBA00001974"/>
    </source>
</evidence>
<evidence type="ECO:0000256" key="2">
    <source>
        <dbReference type="ARBA" id="ARBA00022548"/>
    </source>
</evidence>
<organism evidence="16 17">
    <name type="scientific">Prunus yedoensis var. nudiflora</name>
    <dbReference type="NCBI Taxonomy" id="2094558"/>
    <lineage>
        <taxon>Eukaryota</taxon>
        <taxon>Viridiplantae</taxon>
        <taxon>Streptophyta</taxon>
        <taxon>Embryophyta</taxon>
        <taxon>Tracheophyta</taxon>
        <taxon>Spermatophyta</taxon>
        <taxon>Magnoliopsida</taxon>
        <taxon>eudicotyledons</taxon>
        <taxon>Gunneridae</taxon>
        <taxon>Pentapetalae</taxon>
        <taxon>rosids</taxon>
        <taxon>fabids</taxon>
        <taxon>Rosales</taxon>
        <taxon>Rosaceae</taxon>
        <taxon>Amygdaloideae</taxon>
        <taxon>Amygdaleae</taxon>
        <taxon>Prunus</taxon>
    </lineage>
</organism>
<feature type="domain" description="Glucose-methanol-choline oxidoreductase C-terminal" evidence="15">
    <location>
        <begin position="166"/>
        <end position="234"/>
    </location>
</feature>
<comment type="pathway">
    <text evidence="11">Steroid metabolism; cholesterol degradation.</text>
</comment>
<dbReference type="AlphaFoldDB" id="A0A314YL69"/>
<keyword evidence="8" id="KW-0753">Steroid metabolism</keyword>
<evidence type="ECO:0000256" key="7">
    <source>
        <dbReference type="ARBA" id="ARBA00023166"/>
    </source>
</evidence>
<evidence type="ECO:0000313" key="16">
    <source>
        <dbReference type="EMBL" id="PQQ06920.1"/>
    </source>
</evidence>
<dbReference type="InterPro" id="IPR052542">
    <property type="entry name" value="Cholesterol_Oxidase"/>
</dbReference>
<dbReference type="GO" id="GO:0016995">
    <property type="term" value="F:cholesterol oxidase activity"/>
    <property type="evidence" value="ECO:0007669"/>
    <property type="project" value="UniProtKB-EC"/>
</dbReference>
<dbReference type="EC" id="5.3.3.1" evidence="10"/>
<evidence type="ECO:0000256" key="12">
    <source>
        <dbReference type="ARBA" id="ARBA00049723"/>
    </source>
</evidence>
<keyword evidence="3" id="KW-0285">Flavoprotein</keyword>
<reference evidence="16 17" key="1">
    <citation type="submission" date="2018-02" db="EMBL/GenBank/DDBJ databases">
        <title>Draft genome of wild Prunus yedoensis var. nudiflora.</title>
        <authorList>
            <person name="Baek S."/>
            <person name="Kim J.-H."/>
            <person name="Choi K."/>
            <person name="Kim G.-B."/>
            <person name="Cho A."/>
            <person name="Jang H."/>
            <person name="Shin C.-H."/>
            <person name="Yu H.-J."/>
            <person name="Mun J.-H."/>
        </authorList>
    </citation>
    <scope>NUCLEOTIDE SEQUENCE [LARGE SCALE GENOMIC DNA]</scope>
    <source>
        <strain evidence="17">cv. Jeju island</strain>
        <tissue evidence="16">Leaf</tissue>
    </source>
</reference>
<name>A0A314YL69_PRUYE</name>
<evidence type="ECO:0000256" key="13">
    <source>
        <dbReference type="ARBA" id="ARBA00049744"/>
    </source>
</evidence>
<dbReference type="PANTHER" id="PTHR47470:SF1">
    <property type="entry name" value="FAD-DEPENDENT OXIDOREDUCTASE 2 FAD BINDING DOMAIN-CONTAINING PROTEIN"/>
    <property type="match status" value="1"/>
</dbReference>
<keyword evidence="17" id="KW-1185">Reference proteome</keyword>
<dbReference type="InterPro" id="IPR036188">
    <property type="entry name" value="FAD/NAD-bd_sf"/>
</dbReference>
<evidence type="ECO:0000256" key="9">
    <source>
        <dbReference type="ARBA" id="ARBA00023235"/>
    </source>
</evidence>
<evidence type="ECO:0000256" key="10">
    <source>
        <dbReference type="ARBA" id="ARBA00038856"/>
    </source>
</evidence>
<keyword evidence="5" id="KW-0560">Oxidoreductase</keyword>
<keyword evidence="7" id="KW-1207">Sterol metabolism</keyword>
<dbReference type="InterPro" id="IPR007867">
    <property type="entry name" value="GMC_OxRtase_C"/>
</dbReference>
<evidence type="ECO:0000256" key="3">
    <source>
        <dbReference type="ARBA" id="ARBA00022630"/>
    </source>
</evidence>
<gene>
    <name evidence="16" type="ORF">Pyn_20826</name>
</gene>
<protein>
    <recommendedName>
        <fullName evidence="13">Cholesterol oxidase</fullName>
        <ecNumber evidence="12">1.1.3.6</ecNumber>
        <ecNumber evidence="10">5.3.3.1</ecNumber>
    </recommendedName>
    <alternativeName>
        <fullName evidence="14">Cholesterol isomerase</fullName>
    </alternativeName>
</protein>
<evidence type="ECO:0000256" key="14">
    <source>
        <dbReference type="ARBA" id="ARBA00049778"/>
    </source>
</evidence>
<evidence type="ECO:0000313" key="17">
    <source>
        <dbReference type="Proteomes" id="UP000250321"/>
    </source>
</evidence>
<dbReference type="GO" id="GO:0008203">
    <property type="term" value="P:cholesterol metabolic process"/>
    <property type="evidence" value="ECO:0007669"/>
    <property type="project" value="UniProtKB-KW"/>
</dbReference>
<evidence type="ECO:0000256" key="11">
    <source>
        <dbReference type="ARBA" id="ARBA00049645"/>
    </source>
</evidence>
<dbReference type="EC" id="1.1.3.6" evidence="12"/>
<keyword evidence="2" id="KW-0153">Cholesterol metabolism</keyword>
<comment type="caution">
    <text evidence="16">The sequence shown here is derived from an EMBL/GenBank/DDBJ whole genome shotgun (WGS) entry which is preliminary data.</text>
</comment>
<dbReference type="PANTHER" id="PTHR47470">
    <property type="entry name" value="CHOLESTEROL OXIDASE"/>
    <property type="match status" value="1"/>
</dbReference>
<dbReference type="EMBL" id="PJQY01000921">
    <property type="protein sequence ID" value="PQQ06920.1"/>
    <property type="molecule type" value="Genomic_DNA"/>
</dbReference>
<dbReference type="SUPFAM" id="SSF51905">
    <property type="entry name" value="FAD/NAD(P)-binding domain"/>
    <property type="match status" value="1"/>
</dbReference>
<evidence type="ECO:0000256" key="5">
    <source>
        <dbReference type="ARBA" id="ARBA00023002"/>
    </source>
</evidence>
<keyword evidence="4" id="KW-0274">FAD</keyword>
<proteinExistence type="predicted"/>
<dbReference type="Pfam" id="PF05199">
    <property type="entry name" value="GMC_oxred_C"/>
    <property type="match status" value="1"/>
</dbReference>
<accession>A0A314YL69</accession>
<comment type="cofactor">
    <cofactor evidence="1">
        <name>FAD</name>
        <dbReference type="ChEBI" id="CHEBI:57692"/>
    </cofactor>
</comment>
<evidence type="ECO:0000256" key="4">
    <source>
        <dbReference type="ARBA" id="ARBA00022827"/>
    </source>
</evidence>